<dbReference type="InterPro" id="IPR053137">
    <property type="entry name" value="NLR-like"/>
</dbReference>
<keyword evidence="5" id="KW-1185">Reference proteome</keyword>
<name>A0A7W7PLH9_9ACTN</name>
<dbReference type="InterPro" id="IPR011990">
    <property type="entry name" value="TPR-like_helical_dom_sf"/>
</dbReference>
<dbReference type="Gene3D" id="3.40.50.300">
    <property type="entry name" value="P-loop containing nucleotide triphosphate hydrolases"/>
    <property type="match status" value="1"/>
</dbReference>
<protein>
    <submittedName>
        <fullName evidence="4">Tetratricopeptide (TPR) repeat protein</fullName>
    </submittedName>
</protein>
<comment type="caution">
    <text evidence="4">The sequence shown here is derived from an EMBL/GenBank/DDBJ whole genome shotgun (WGS) entry which is preliminary data.</text>
</comment>
<feature type="region of interest" description="Disordered" evidence="1">
    <location>
        <begin position="138"/>
        <end position="169"/>
    </location>
</feature>
<evidence type="ECO:0000259" key="3">
    <source>
        <dbReference type="Pfam" id="PF13676"/>
    </source>
</evidence>
<dbReference type="Proteomes" id="UP000556084">
    <property type="component" value="Unassembled WGS sequence"/>
</dbReference>
<dbReference type="PANTHER" id="PTHR46082">
    <property type="entry name" value="ATP/GTP-BINDING PROTEIN-RELATED"/>
    <property type="match status" value="1"/>
</dbReference>
<dbReference type="PANTHER" id="PTHR46082:SF6">
    <property type="entry name" value="AAA+ ATPASE DOMAIN-CONTAINING PROTEIN-RELATED"/>
    <property type="match status" value="1"/>
</dbReference>
<evidence type="ECO:0000259" key="2">
    <source>
        <dbReference type="Pfam" id="PF00931"/>
    </source>
</evidence>
<dbReference type="Pfam" id="PF13676">
    <property type="entry name" value="TIR_2"/>
    <property type="match status" value="1"/>
</dbReference>
<organism evidence="4 5">
    <name type="scientific">Streptomyces olivoverticillatus</name>
    <dbReference type="NCBI Taxonomy" id="66427"/>
    <lineage>
        <taxon>Bacteria</taxon>
        <taxon>Bacillati</taxon>
        <taxon>Actinomycetota</taxon>
        <taxon>Actinomycetes</taxon>
        <taxon>Kitasatosporales</taxon>
        <taxon>Streptomycetaceae</taxon>
        <taxon>Streptomyces</taxon>
    </lineage>
</organism>
<dbReference type="InterPro" id="IPR035897">
    <property type="entry name" value="Toll_tir_struct_dom_sf"/>
</dbReference>
<evidence type="ECO:0000313" key="5">
    <source>
        <dbReference type="Proteomes" id="UP000556084"/>
    </source>
</evidence>
<dbReference type="Pfam" id="PF13424">
    <property type="entry name" value="TPR_12"/>
    <property type="match status" value="3"/>
</dbReference>
<feature type="compositionally biased region" description="Basic and acidic residues" evidence="1">
    <location>
        <begin position="158"/>
        <end position="169"/>
    </location>
</feature>
<dbReference type="Gene3D" id="3.40.50.10140">
    <property type="entry name" value="Toll/interleukin-1 receptor homology (TIR) domain"/>
    <property type="match status" value="1"/>
</dbReference>
<dbReference type="GO" id="GO:0007165">
    <property type="term" value="P:signal transduction"/>
    <property type="evidence" value="ECO:0007669"/>
    <property type="project" value="InterPro"/>
</dbReference>
<feature type="compositionally biased region" description="Low complexity" evidence="1">
    <location>
        <begin position="144"/>
        <end position="157"/>
    </location>
</feature>
<dbReference type="RefSeq" id="WP_184350114.1">
    <property type="nucleotide sequence ID" value="NZ_JACHJH010000004.1"/>
</dbReference>
<dbReference type="Pfam" id="PF13374">
    <property type="entry name" value="TPR_10"/>
    <property type="match status" value="3"/>
</dbReference>
<dbReference type="SUPFAM" id="SSF52200">
    <property type="entry name" value="Toll/Interleukin receptor TIR domain"/>
    <property type="match status" value="1"/>
</dbReference>
<dbReference type="GO" id="GO:0043531">
    <property type="term" value="F:ADP binding"/>
    <property type="evidence" value="ECO:0007669"/>
    <property type="project" value="InterPro"/>
</dbReference>
<evidence type="ECO:0000313" key="4">
    <source>
        <dbReference type="EMBL" id="MBB4894319.1"/>
    </source>
</evidence>
<dbReference type="InterPro" id="IPR027417">
    <property type="entry name" value="P-loop_NTPase"/>
</dbReference>
<gene>
    <name evidence="4" type="ORF">FHS39_003353</name>
</gene>
<dbReference type="SUPFAM" id="SSF52540">
    <property type="entry name" value="P-loop containing nucleoside triphosphate hydrolases"/>
    <property type="match status" value="1"/>
</dbReference>
<dbReference type="NCBIfam" id="NF040586">
    <property type="entry name" value="FxSxx_TPR"/>
    <property type="match status" value="1"/>
</dbReference>
<dbReference type="EMBL" id="JACHJH010000004">
    <property type="protein sequence ID" value="MBB4894319.1"/>
    <property type="molecule type" value="Genomic_DNA"/>
</dbReference>
<dbReference type="InterPro" id="IPR000157">
    <property type="entry name" value="TIR_dom"/>
</dbReference>
<dbReference type="Pfam" id="PF00931">
    <property type="entry name" value="NB-ARC"/>
    <property type="match status" value="1"/>
</dbReference>
<dbReference type="SUPFAM" id="SSF48452">
    <property type="entry name" value="TPR-like"/>
    <property type="match status" value="3"/>
</dbReference>
<reference evidence="4 5" key="1">
    <citation type="submission" date="2020-08" db="EMBL/GenBank/DDBJ databases">
        <title>Genomic Encyclopedia of Type Strains, Phase III (KMG-III): the genomes of soil and plant-associated and newly described type strains.</title>
        <authorList>
            <person name="Whitman W."/>
        </authorList>
    </citation>
    <scope>NUCLEOTIDE SEQUENCE [LARGE SCALE GENOMIC DNA]</scope>
    <source>
        <strain evidence="4 5">CECT 3266</strain>
    </source>
</reference>
<sequence length="962" mass="106204">MTVGKQRFFVSYAGPDRAWAEWTGWHLEQAGHTVELDRWDWATGDDFVGRMDHALAHADAVVALFSQNYFGPGRWTQAEWKATVAGKGRLVPLAIKSLADEDVPPLLRGLIRKELHGLDENEAVAALLEAVDGPSRPVESVAYPGADDTGPDAAPDGARPRLPRDDDRPEVWNVARRNLDFSGREAEITRLRVGFLGGRQAAVQALHGMGGIGKTQIALEYAYRFASQYDLVWWIDAEQADQIPVHFTELADRLGIAKPDAGTEYNARILLQHLRTRHRWLVILDNAEHPDQIEPWTPDGTGHTLITSRDPNWRGLAHQTGLDVFTRTDSLAYLEARLPSISADEAGVLAEAVGDLPLALAQAAGVIGSGMTLDRYCRLLATSTARILQEGDAPGYPASLAAAVDIATTRLTDEHAESGALLRLGAFLGPEPIPNAWLENARPRLATIPGDPDDLMWLHSALQPLGRYGLARIDHQVFQIHRLTQAVIRDQTSPEQAGMIRDDIAAVLACVDPGDPDTPETWSAWASAASHLTAPHAVVADRPELRPMLLQAALFLIRSGQARGAHGLALSLQQAWGAELGEDHPDTLTAMQYLGHATADIGDVAEARRVVEDTLARRRHTLGSDDPQTLQSANDLAVILDQLGISVHTREMYEDTLARRRRVLGDDHPDTLQSALNLGLALLEYGKLEEARRLVEDALVRRRRALGDDHPQSLEAAAGLASVLYECGDYAEAHRMHADTLAHQRRALGDDHPQTLQSVQSLAAALMQVGKYEGARPLLEDALARRRRTFGDDHPETIECARRYASALSHVGEQPEAHRMLEDVLARCRRNFGDDHGRTIRSVNALAVFLYEAGEYVQARRLLEDAHARARRILGDERIETLRIAESLGLTLYRLRCYPESVAILEDTRARQRRLLGDGHVDTVHTTQSLARTYTAMGKRFAAQRLLSPKKQGKRRFGRKSR</sequence>
<evidence type="ECO:0000256" key="1">
    <source>
        <dbReference type="SAM" id="MobiDB-lite"/>
    </source>
</evidence>
<dbReference type="Gene3D" id="1.25.40.10">
    <property type="entry name" value="Tetratricopeptide repeat domain"/>
    <property type="match status" value="2"/>
</dbReference>
<dbReference type="PRINTS" id="PR00364">
    <property type="entry name" value="DISEASERSIST"/>
</dbReference>
<accession>A0A7W7PLH9</accession>
<dbReference type="AlphaFoldDB" id="A0A7W7PLH9"/>
<proteinExistence type="predicted"/>
<feature type="domain" description="TIR" evidence="3">
    <location>
        <begin position="8"/>
        <end position="127"/>
    </location>
</feature>
<dbReference type="InterPro" id="IPR002182">
    <property type="entry name" value="NB-ARC"/>
</dbReference>
<feature type="domain" description="NB-ARC" evidence="2">
    <location>
        <begin position="202"/>
        <end position="298"/>
    </location>
</feature>